<dbReference type="InterPro" id="IPR050162">
    <property type="entry name" value="MsrA_MetSO_reductase"/>
</dbReference>
<comment type="caution">
    <text evidence="6">The sequence shown here is derived from an EMBL/GenBank/DDBJ whole genome shotgun (WGS) entry which is preliminary data.</text>
</comment>
<evidence type="ECO:0000256" key="2">
    <source>
        <dbReference type="ARBA" id="ARBA00047806"/>
    </source>
</evidence>
<sequence length="209" mass="24066">MQGNQTITLGMGCFWSPEALFGSLPGVEETRVGYAGGTTGQPTYREMGDHSETVEIVYDAELILIDRLLETFWDHHNPVNINGYKGRQYQSLLLYRDERQAEAFNRMKKRMEAAKGHPLETEILPFKAFYAAEPRHQKYYLKRYPDAAGKLRGLYESEEAFLRSTLAARLNGVAKGYANLAPVLREIQAWPIRPDERDALIERVRQIRW</sequence>
<comment type="similarity">
    <text evidence="4">Belongs to the MsrA Met sulfoxide reductase family.</text>
</comment>
<gene>
    <name evidence="4 6" type="primary">msrA</name>
    <name evidence="6" type="ORF">OMP40_08940</name>
</gene>
<dbReference type="EMBL" id="JAPDIA010000003">
    <property type="protein sequence ID" value="MDG0809467.1"/>
    <property type="molecule type" value="Genomic_DNA"/>
</dbReference>
<evidence type="ECO:0000256" key="1">
    <source>
        <dbReference type="ARBA" id="ARBA00023002"/>
    </source>
</evidence>
<comment type="function">
    <text evidence="4">Has an important function as a repair enzyme for proteins that have been inactivated by oxidation. Catalyzes the reversible oxidation-reduction of methionine sulfoxide in proteins to methionine.</text>
</comment>
<dbReference type="Gene3D" id="3.30.1060.10">
    <property type="entry name" value="Peptide methionine sulphoxide reductase MsrA"/>
    <property type="match status" value="1"/>
</dbReference>
<dbReference type="HAMAP" id="MF_01401">
    <property type="entry name" value="MsrA"/>
    <property type="match status" value="1"/>
</dbReference>
<proteinExistence type="inferred from homology"/>
<dbReference type="AlphaFoldDB" id="A0A9X4KWU1"/>
<dbReference type="Proteomes" id="UP001153404">
    <property type="component" value="Unassembled WGS sequence"/>
</dbReference>
<dbReference type="Pfam" id="PF01625">
    <property type="entry name" value="PMSR"/>
    <property type="match status" value="1"/>
</dbReference>
<feature type="domain" description="Peptide methionine sulphoxide reductase MsrA" evidence="5">
    <location>
        <begin position="6"/>
        <end position="143"/>
    </location>
</feature>
<reference evidence="6" key="1">
    <citation type="submission" date="2022-10" db="EMBL/GenBank/DDBJ databases">
        <title>Comparative genomic analysis of Cohnella hashimotonis sp. nov., isolated from the International Space Station.</title>
        <authorList>
            <person name="Simpson A."/>
            <person name="Venkateswaran K."/>
        </authorList>
    </citation>
    <scope>NUCLEOTIDE SEQUENCE</scope>
    <source>
        <strain evidence="6">DSM 28161</strain>
    </source>
</reference>
<dbReference type="SUPFAM" id="SSF55068">
    <property type="entry name" value="Peptide methionine sulfoxide reductase"/>
    <property type="match status" value="1"/>
</dbReference>
<dbReference type="EC" id="1.8.4.11" evidence="4"/>
<name>A0A9X4KWU1_9BACL</name>
<dbReference type="RefSeq" id="WP_277530785.1">
    <property type="nucleotide sequence ID" value="NZ_JAPDIA010000003.1"/>
</dbReference>
<dbReference type="NCBIfam" id="TIGR00401">
    <property type="entry name" value="msrA"/>
    <property type="match status" value="1"/>
</dbReference>
<evidence type="ECO:0000313" key="7">
    <source>
        <dbReference type="Proteomes" id="UP001153404"/>
    </source>
</evidence>
<comment type="catalytic activity">
    <reaction evidence="3 4">
        <text>[thioredoxin]-disulfide + L-methionine + H2O = L-methionine (S)-S-oxide + [thioredoxin]-dithiol</text>
        <dbReference type="Rhea" id="RHEA:19993"/>
        <dbReference type="Rhea" id="RHEA-COMP:10698"/>
        <dbReference type="Rhea" id="RHEA-COMP:10700"/>
        <dbReference type="ChEBI" id="CHEBI:15377"/>
        <dbReference type="ChEBI" id="CHEBI:29950"/>
        <dbReference type="ChEBI" id="CHEBI:50058"/>
        <dbReference type="ChEBI" id="CHEBI:57844"/>
        <dbReference type="ChEBI" id="CHEBI:58772"/>
        <dbReference type="EC" id="1.8.4.11"/>
    </reaction>
</comment>
<feature type="active site" evidence="4">
    <location>
        <position position="13"/>
    </location>
</feature>
<evidence type="ECO:0000313" key="6">
    <source>
        <dbReference type="EMBL" id="MDG0809467.1"/>
    </source>
</evidence>
<dbReference type="GO" id="GO:0005737">
    <property type="term" value="C:cytoplasm"/>
    <property type="evidence" value="ECO:0007669"/>
    <property type="project" value="TreeGrafter"/>
</dbReference>
<dbReference type="InterPro" id="IPR036509">
    <property type="entry name" value="Met_Sox_Rdtase_MsrA_sf"/>
</dbReference>
<comment type="catalytic activity">
    <reaction evidence="2 4">
        <text>L-methionyl-[protein] + [thioredoxin]-disulfide + H2O = L-methionyl-(S)-S-oxide-[protein] + [thioredoxin]-dithiol</text>
        <dbReference type="Rhea" id="RHEA:14217"/>
        <dbReference type="Rhea" id="RHEA-COMP:10698"/>
        <dbReference type="Rhea" id="RHEA-COMP:10700"/>
        <dbReference type="Rhea" id="RHEA-COMP:12313"/>
        <dbReference type="Rhea" id="RHEA-COMP:12315"/>
        <dbReference type="ChEBI" id="CHEBI:15377"/>
        <dbReference type="ChEBI" id="CHEBI:16044"/>
        <dbReference type="ChEBI" id="CHEBI:29950"/>
        <dbReference type="ChEBI" id="CHEBI:44120"/>
        <dbReference type="ChEBI" id="CHEBI:50058"/>
        <dbReference type="EC" id="1.8.4.11"/>
    </reaction>
</comment>
<keyword evidence="1 4" id="KW-0560">Oxidoreductase</keyword>
<evidence type="ECO:0000256" key="3">
    <source>
        <dbReference type="ARBA" id="ARBA00048782"/>
    </source>
</evidence>
<dbReference type="PANTHER" id="PTHR42799">
    <property type="entry name" value="MITOCHONDRIAL PEPTIDE METHIONINE SULFOXIDE REDUCTASE"/>
    <property type="match status" value="1"/>
</dbReference>
<dbReference type="PANTHER" id="PTHR42799:SF2">
    <property type="entry name" value="MITOCHONDRIAL PEPTIDE METHIONINE SULFOXIDE REDUCTASE"/>
    <property type="match status" value="1"/>
</dbReference>
<accession>A0A9X4KWU1</accession>
<dbReference type="InterPro" id="IPR002569">
    <property type="entry name" value="Met_Sox_Rdtase_MsrA_dom"/>
</dbReference>
<dbReference type="GO" id="GO:0034599">
    <property type="term" value="P:cellular response to oxidative stress"/>
    <property type="evidence" value="ECO:0007669"/>
    <property type="project" value="TreeGrafter"/>
</dbReference>
<evidence type="ECO:0000256" key="4">
    <source>
        <dbReference type="HAMAP-Rule" id="MF_01401"/>
    </source>
</evidence>
<dbReference type="GO" id="GO:0008113">
    <property type="term" value="F:peptide-methionine (S)-S-oxide reductase activity"/>
    <property type="evidence" value="ECO:0007669"/>
    <property type="project" value="UniProtKB-UniRule"/>
</dbReference>
<organism evidence="6 7">
    <name type="scientific">Cohnella rhizosphaerae</name>
    <dbReference type="NCBI Taxonomy" id="1457232"/>
    <lineage>
        <taxon>Bacteria</taxon>
        <taxon>Bacillati</taxon>
        <taxon>Bacillota</taxon>
        <taxon>Bacilli</taxon>
        <taxon>Bacillales</taxon>
        <taxon>Paenibacillaceae</taxon>
        <taxon>Cohnella</taxon>
    </lineage>
</organism>
<evidence type="ECO:0000259" key="5">
    <source>
        <dbReference type="Pfam" id="PF01625"/>
    </source>
</evidence>
<protein>
    <recommendedName>
        <fullName evidence="4">Peptide methionine sulfoxide reductase MsrA</fullName>
        <shortName evidence="4">Protein-methionine-S-oxide reductase</shortName>
        <ecNumber evidence="4">1.8.4.11</ecNumber>
    </recommendedName>
    <alternativeName>
        <fullName evidence="4">Peptide-methionine (S)-S-oxide reductase</fullName>
        <shortName evidence="4">Peptide Met(O) reductase</shortName>
    </alternativeName>
</protein>
<keyword evidence="7" id="KW-1185">Reference proteome</keyword>